<accession>A0A7C5EMR5</accession>
<dbReference type="InterPro" id="IPR011990">
    <property type="entry name" value="TPR-like_helical_dom_sf"/>
</dbReference>
<proteinExistence type="predicted"/>
<feature type="domain" description="Thioredoxin-like fold" evidence="1">
    <location>
        <begin position="14"/>
        <end position="68"/>
    </location>
</feature>
<reference evidence="2" key="1">
    <citation type="journal article" date="2020" name="mSystems">
        <title>Genome- and Community-Level Interaction Insights into Carbon Utilization and Element Cycling Functions of Hydrothermarchaeota in Hydrothermal Sediment.</title>
        <authorList>
            <person name="Zhou Z."/>
            <person name="Liu Y."/>
            <person name="Xu W."/>
            <person name="Pan J."/>
            <person name="Luo Z.H."/>
            <person name="Li M."/>
        </authorList>
    </citation>
    <scope>NUCLEOTIDE SEQUENCE [LARGE SCALE GENOMIC DNA]</scope>
    <source>
        <strain evidence="2">SpSt-853</strain>
    </source>
</reference>
<dbReference type="Gene3D" id="3.40.30.10">
    <property type="entry name" value="Glutaredoxin"/>
    <property type="match status" value="1"/>
</dbReference>
<dbReference type="EMBL" id="DTKJ01000046">
    <property type="protein sequence ID" value="HGZ11899.1"/>
    <property type="molecule type" value="Genomic_DNA"/>
</dbReference>
<protein>
    <recommendedName>
        <fullName evidence="1">Thioredoxin-like fold domain-containing protein</fullName>
    </recommendedName>
</protein>
<dbReference type="AlphaFoldDB" id="A0A7C5EMR5"/>
<dbReference type="Pfam" id="PF13098">
    <property type="entry name" value="Thioredoxin_2"/>
    <property type="match status" value="1"/>
</dbReference>
<dbReference type="SUPFAM" id="SSF48452">
    <property type="entry name" value="TPR-like"/>
    <property type="match status" value="1"/>
</dbReference>
<dbReference type="InterPro" id="IPR012336">
    <property type="entry name" value="Thioredoxin-like_fold"/>
</dbReference>
<organism evidence="2">
    <name type="scientific">Desulfobacca acetoxidans</name>
    <dbReference type="NCBI Taxonomy" id="60893"/>
    <lineage>
        <taxon>Bacteria</taxon>
        <taxon>Pseudomonadati</taxon>
        <taxon>Thermodesulfobacteriota</taxon>
        <taxon>Desulfobaccia</taxon>
        <taxon>Desulfobaccales</taxon>
        <taxon>Desulfobaccaceae</taxon>
        <taxon>Desulfobacca</taxon>
    </lineage>
</organism>
<evidence type="ECO:0000313" key="2">
    <source>
        <dbReference type="EMBL" id="HGZ11899.1"/>
    </source>
</evidence>
<name>A0A7C5EMR5_9BACT</name>
<comment type="caution">
    <text evidence="2">The sequence shown here is derived from an EMBL/GenBank/DDBJ whole genome shotgun (WGS) entry which is preliminary data.</text>
</comment>
<gene>
    <name evidence="2" type="ORF">ENW48_06735</name>
</gene>
<dbReference type="SUPFAM" id="SSF52833">
    <property type="entry name" value="Thioredoxin-like"/>
    <property type="match status" value="1"/>
</dbReference>
<sequence length="152" mass="17272">MGAVTYPKEEVARFVDYNFIPVQIQVSNTALMQQYAVSWTPTILVLDADGKEHYRTVGFLSPEEFIAAFRVGKGRYFLDLEQFPEAVAMFDEVLQSPATANIAAEALFFRAVAQYKESHDPKPLRAAYETLKAQYPDTEWARRAEPYKLIPA</sequence>
<dbReference type="InterPro" id="IPR036249">
    <property type="entry name" value="Thioredoxin-like_sf"/>
</dbReference>
<evidence type="ECO:0000259" key="1">
    <source>
        <dbReference type="Pfam" id="PF13098"/>
    </source>
</evidence>